<organism evidence="2 3">
    <name type="scientific">Lactobacillus iners DSM 13335</name>
    <dbReference type="NCBI Taxonomy" id="525328"/>
    <lineage>
        <taxon>Bacteria</taxon>
        <taxon>Bacillati</taxon>
        <taxon>Bacillota</taxon>
        <taxon>Bacilli</taxon>
        <taxon>Lactobacillales</taxon>
        <taxon>Lactobacillaceae</taxon>
        <taxon>Lactobacillus</taxon>
    </lineage>
</organism>
<feature type="transmembrane region" description="Helical" evidence="1">
    <location>
        <begin position="20"/>
        <end position="38"/>
    </location>
</feature>
<name>C8PD35_9LACO</name>
<proteinExistence type="predicted"/>
<keyword evidence="1" id="KW-1133">Transmembrane helix</keyword>
<evidence type="ECO:0000313" key="3">
    <source>
        <dbReference type="Proteomes" id="UP000004115"/>
    </source>
</evidence>
<dbReference type="Proteomes" id="UP000004115">
    <property type="component" value="Unassembled WGS sequence"/>
</dbReference>
<keyword evidence="1" id="KW-0472">Membrane</keyword>
<sequence length="57" mass="6618">MNLKNNRIFSILKMKVPATALFCALLVIVTCIVFIKYYQSAFFADLQINLDIYKSLR</sequence>
<accession>C8PD35</accession>
<evidence type="ECO:0000256" key="1">
    <source>
        <dbReference type="SAM" id="Phobius"/>
    </source>
</evidence>
<keyword evidence="3" id="KW-1185">Reference proteome</keyword>
<gene>
    <name evidence="2" type="ORF">HMPREF0520_1005</name>
</gene>
<keyword evidence="1" id="KW-0812">Transmembrane</keyword>
<reference evidence="2 3" key="1">
    <citation type="submission" date="2009-09" db="EMBL/GenBank/DDBJ databases">
        <authorList>
            <person name="Qin X."/>
            <person name="Bachman B."/>
            <person name="Battles P."/>
            <person name="Bell A."/>
            <person name="Bess C."/>
            <person name="Bickham C."/>
            <person name="Chaboub L."/>
            <person name="Chen D."/>
            <person name="Coyle M."/>
            <person name="Deiros D.R."/>
            <person name="Dinh H."/>
            <person name="Forbes L."/>
            <person name="Fowler G."/>
            <person name="Francisco L."/>
            <person name="Fu Q."/>
            <person name="Gubbala S."/>
            <person name="Hale W."/>
            <person name="Han Y."/>
            <person name="Hemphill L."/>
            <person name="Highlander S.K."/>
            <person name="Hirani K."/>
            <person name="Hogues M."/>
            <person name="Jackson L."/>
            <person name="Jakkamsetti A."/>
            <person name="Javaid M."/>
            <person name="Jiang H."/>
            <person name="Korchina V."/>
            <person name="Kovar C."/>
            <person name="Lara F."/>
            <person name="Lee S."/>
            <person name="Mata R."/>
            <person name="Mathew T."/>
            <person name="Moen C."/>
            <person name="Morales K."/>
            <person name="Munidasa M."/>
            <person name="Nazareth L."/>
            <person name="Ngo R."/>
            <person name="Nguyen L."/>
            <person name="Okwuonu G."/>
            <person name="Ongeri F."/>
            <person name="Patil S."/>
            <person name="Petrosino J."/>
            <person name="Pham C."/>
            <person name="Pham P."/>
            <person name="Pu L.-L."/>
            <person name="Puazo M."/>
            <person name="Raj R."/>
            <person name="Reid J."/>
            <person name="Rouhana J."/>
            <person name="Saada N."/>
            <person name="Shang Y."/>
            <person name="Simmons D."/>
            <person name="Thornton R."/>
            <person name="Warren J."/>
            <person name="Weissenberger G."/>
            <person name="Zhang J."/>
            <person name="Zhang L."/>
            <person name="Zhou C."/>
            <person name="Zhu D."/>
            <person name="Muzny D."/>
            <person name="Worley K."/>
            <person name="Gibbs R."/>
        </authorList>
    </citation>
    <scope>NUCLEOTIDE SEQUENCE [LARGE SCALE GENOMIC DNA]</scope>
    <source>
        <strain evidence="2 3">DSM 13335</strain>
    </source>
</reference>
<comment type="caution">
    <text evidence="2">The sequence shown here is derived from an EMBL/GenBank/DDBJ whole genome shotgun (WGS) entry which is preliminary data.</text>
</comment>
<protein>
    <submittedName>
        <fullName evidence="2">Uncharacterized protein</fullName>
    </submittedName>
</protein>
<evidence type="ECO:0000313" key="2">
    <source>
        <dbReference type="EMBL" id="EEW51508.1"/>
    </source>
</evidence>
<dbReference type="HOGENOM" id="CLU_2991009_0_0_9"/>
<dbReference type="AlphaFoldDB" id="C8PD35"/>
<dbReference type="EMBL" id="ACLN01000015">
    <property type="protein sequence ID" value="EEW51508.1"/>
    <property type="molecule type" value="Genomic_DNA"/>
</dbReference>